<sequence>MIHKSTKRRRVLKEMEGIILPSYDTEEEFEENESVSSLEMNTVRLLHVTTQVKPRVARIHVIIKNWLILYVLMELMMTTLWLTLIVQNVQMKDLSDNSDIIDISPATQLAQWAIKHNISNVATSDLLKILNKSYDSTLPIDAQTLLKTDVSNFNNIPLRDVIPGKYFHFGIANRVKNHYIENAGSTNVIKLFVGIDGLPLTKSTKSTFWPILCYIRPHSNIVFPIGLYWGYDKPSDSNDFLRDFYDEIISLINSGIDIKNKSGVITNKIIILDTFCCDVPAKSFVLKIKGHSGFCSCTRCCTEGEYLNRRVCFPDINCSIRTHENFVNKQQEDHHIGSTSSILTNIPGIDIINVFSIDYMHLICLGVTKKLINLWLKGTLKNRLSSAKSKMLSNNLIKLKNCIPIDFQRKPRGVDEVPRWKATDEQLLNYFIVNFISIYGREWVSHNVHSLQHISDDYKRFGPLDNSSVFPFENHMKVLKKYVRKNNQPLQQAVKRYSESITYTNTFKSNVANSNLTSFMFIYKNKHTTGQLLPEFNGYFNFQYKTLIVFARDVDGRSLQTFPKFDAVSLDFRCRYSPLIIVLLLKAQ</sequence>
<organism evidence="2 3">
    <name type="scientific">Aphis craccivora</name>
    <name type="common">Cowpea aphid</name>
    <dbReference type="NCBI Taxonomy" id="307492"/>
    <lineage>
        <taxon>Eukaryota</taxon>
        <taxon>Metazoa</taxon>
        <taxon>Ecdysozoa</taxon>
        <taxon>Arthropoda</taxon>
        <taxon>Hexapoda</taxon>
        <taxon>Insecta</taxon>
        <taxon>Pterygota</taxon>
        <taxon>Neoptera</taxon>
        <taxon>Paraneoptera</taxon>
        <taxon>Hemiptera</taxon>
        <taxon>Sternorrhyncha</taxon>
        <taxon>Aphidomorpha</taxon>
        <taxon>Aphidoidea</taxon>
        <taxon>Aphididae</taxon>
        <taxon>Aphidini</taxon>
        <taxon>Aphis</taxon>
        <taxon>Aphis</taxon>
    </lineage>
</organism>
<evidence type="ECO:0008006" key="4">
    <source>
        <dbReference type="Google" id="ProtNLM"/>
    </source>
</evidence>
<accession>A0A6G0W8M5</accession>
<protein>
    <recommendedName>
        <fullName evidence="4">DUF4806 domain-containing protein</fullName>
    </recommendedName>
</protein>
<keyword evidence="1" id="KW-0812">Transmembrane</keyword>
<evidence type="ECO:0000256" key="1">
    <source>
        <dbReference type="SAM" id="Phobius"/>
    </source>
</evidence>
<dbReference type="AlphaFoldDB" id="A0A6G0W8M5"/>
<name>A0A6G0W8M5_APHCR</name>
<dbReference type="PANTHER" id="PTHR33053:SF24">
    <property type="entry name" value="TRANSPOSASE DOMAIN-CONTAINING PROTEIN"/>
    <property type="match status" value="1"/>
</dbReference>
<feature type="transmembrane region" description="Helical" evidence="1">
    <location>
        <begin position="67"/>
        <end position="86"/>
    </location>
</feature>
<keyword evidence="1" id="KW-0472">Membrane</keyword>
<gene>
    <name evidence="2" type="ORF">FWK35_00024287</name>
</gene>
<keyword evidence="3" id="KW-1185">Reference proteome</keyword>
<proteinExistence type="predicted"/>
<keyword evidence="1" id="KW-1133">Transmembrane helix</keyword>
<dbReference type="EMBL" id="VUJU01008970">
    <property type="protein sequence ID" value="KAF0723499.1"/>
    <property type="molecule type" value="Genomic_DNA"/>
</dbReference>
<evidence type="ECO:0000313" key="2">
    <source>
        <dbReference type="EMBL" id="KAF0723499.1"/>
    </source>
</evidence>
<evidence type="ECO:0000313" key="3">
    <source>
        <dbReference type="Proteomes" id="UP000478052"/>
    </source>
</evidence>
<dbReference type="PANTHER" id="PTHR33053">
    <property type="entry name" value="PROTEIN, PUTATIVE-RELATED"/>
    <property type="match status" value="1"/>
</dbReference>
<dbReference type="OrthoDB" id="10015795at2759"/>
<dbReference type="Proteomes" id="UP000478052">
    <property type="component" value="Unassembled WGS sequence"/>
</dbReference>
<reference evidence="2 3" key="1">
    <citation type="submission" date="2019-08" db="EMBL/GenBank/DDBJ databases">
        <title>Whole genome of Aphis craccivora.</title>
        <authorList>
            <person name="Voronova N.V."/>
            <person name="Shulinski R.S."/>
            <person name="Bandarenka Y.V."/>
            <person name="Zhorov D.G."/>
            <person name="Warner D."/>
        </authorList>
    </citation>
    <scope>NUCLEOTIDE SEQUENCE [LARGE SCALE GENOMIC DNA]</scope>
    <source>
        <strain evidence="2">180601</strain>
        <tissue evidence="2">Whole Body</tissue>
    </source>
</reference>
<comment type="caution">
    <text evidence="2">The sequence shown here is derived from an EMBL/GenBank/DDBJ whole genome shotgun (WGS) entry which is preliminary data.</text>
</comment>